<dbReference type="PANTHER" id="PTHR30085:SF6">
    <property type="entry name" value="ABC TRANSPORTER GLUTAMINE-BINDING PROTEIN GLNH"/>
    <property type="match status" value="1"/>
</dbReference>
<dbReference type="GO" id="GO:0006865">
    <property type="term" value="P:amino acid transport"/>
    <property type="evidence" value="ECO:0007669"/>
    <property type="project" value="TreeGrafter"/>
</dbReference>
<dbReference type="GO" id="GO:0005576">
    <property type="term" value="C:extracellular region"/>
    <property type="evidence" value="ECO:0007669"/>
    <property type="project" value="TreeGrafter"/>
</dbReference>
<feature type="signal peptide" evidence="4">
    <location>
        <begin position="1"/>
        <end position="19"/>
    </location>
</feature>
<comment type="similarity">
    <text evidence="1">Belongs to the bacterial solute-binding protein 3 family.</text>
</comment>
<dbReference type="Proteomes" id="UP000823638">
    <property type="component" value="Unassembled WGS sequence"/>
</dbReference>
<evidence type="ECO:0000313" key="5">
    <source>
        <dbReference type="EMBL" id="MBO8458673.1"/>
    </source>
</evidence>
<evidence type="ECO:0000256" key="3">
    <source>
        <dbReference type="ARBA" id="ARBA00022729"/>
    </source>
</evidence>
<feature type="non-terminal residue" evidence="5">
    <location>
        <position position="131"/>
    </location>
</feature>
<sequence>MKKTALILTAVLVLSAFFAGCSKKVVVIESAKDLEGKKIGVQAGTTGEIYVQENVPGAKVYSFKSGIDAALDLKNGSIDAVVLDELPAKEIVANNPDLVIVTDKFAREEYAIAIKKGNTELVEAINSTINT</sequence>
<evidence type="ECO:0000313" key="6">
    <source>
        <dbReference type="Proteomes" id="UP000823638"/>
    </source>
</evidence>
<evidence type="ECO:0000256" key="2">
    <source>
        <dbReference type="ARBA" id="ARBA00022448"/>
    </source>
</evidence>
<proteinExistence type="inferred from homology"/>
<dbReference type="InterPro" id="IPR051455">
    <property type="entry name" value="Bact_solute-bind_prot3"/>
</dbReference>
<evidence type="ECO:0000256" key="4">
    <source>
        <dbReference type="SAM" id="SignalP"/>
    </source>
</evidence>
<dbReference type="PROSITE" id="PS51257">
    <property type="entry name" value="PROKAR_LIPOPROTEIN"/>
    <property type="match status" value="1"/>
</dbReference>
<name>A0A9D9N3D6_9SPIR</name>
<reference evidence="5" key="2">
    <citation type="journal article" date="2021" name="PeerJ">
        <title>Extensive microbial diversity within the chicken gut microbiome revealed by metagenomics and culture.</title>
        <authorList>
            <person name="Gilroy R."/>
            <person name="Ravi A."/>
            <person name="Getino M."/>
            <person name="Pursley I."/>
            <person name="Horton D.L."/>
            <person name="Alikhan N.F."/>
            <person name="Baker D."/>
            <person name="Gharbi K."/>
            <person name="Hall N."/>
            <person name="Watson M."/>
            <person name="Adriaenssens E.M."/>
            <person name="Foster-Nyarko E."/>
            <person name="Jarju S."/>
            <person name="Secka A."/>
            <person name="Antonio M."/>
            <person name="Oren A."/>
            <person name="Chaudhuri R.R."/>
            <person name="La Ragione R."/>
            <person name="Hildebrand F."/>
            <person name="Pallen M.J."/>
        </authorList>
    </citation>
    <scope>NUCLEOTIDE SEQUENCE</scope>
    <source>
        <strain evidence="5">10532</strain>
    </source>
</reference>
<dbReference type="PANTHER" id="PTHR30085">
    <property type="entry name" value="AMINO ACID ABC TRANSPORTER PERMEASE"/>
    <property type="match status" value="1"/>
</dbReference>
<accession>A0A9D9N3D6</accession>
<comment type="caution">
    <text evidence="5">The sequence shown here is derived from an EMBL/GenBank/DDBJ whole genome shotgun (WGS) entry which is preliminary data.</text>
</comment>
<organism evidence="5 6">
    <name type="scientific">Candidatus Gallitreponema excrementavium</name>
    <dbReference type="NCBI Taxonomy" id="2840840"/>
    <lineage>
        <taxon>Bacteria</taxon>
        <taxon>Pseudomonadati</taxon>
        <taxon>Spirochaetota</taxon>
        <taxon>Spirochaetia</taxon>
        <taxon>Spirochaetales</taxon>
        <taxon>Candidatus Gallitreponema</taxon>
    </lineage>
</organism>
<evidence type="ECO:0000256" key="1">
    <source>
        <dbReference type="ARBA" id="ARBA00010333"/>
    </source>
</evidence>
<keyword evidence="2" id="KW-0813">Transport</keyword>
<gene>
    <name evidence="5" type="ORF">IAA81_10700</name>
</gene>
<feature type="chain" id="PRO_5039481268" evidence="4">
    <location>
        <begin position="20"/>
        <end position="131"/>
    </location>
</feature>
<dbReference type="AlphaFoldDB" id="A0A9D9N3D6"/>
<dbReference type="GO" id="GO:0030288">
    <property type="term" value="C:outer membrane-bounded periplasmic space"/>
    <property type="evidence" value="ECO:0007669"/>
    <property type="project" value="TreeGrafter"/>
</dbReference>
<dbReference type="SUPFAM" id="SSF53850">
    <property type="entry name" value="Periplasmic binding protein-like II"/>
    <property type="match status" value="1"/>
</dbReference>
<dbReference type="Gene3D" id="3.40.190.10">
    <property type="entry name" value="Periplasmic binding protein-like II"/>
    <property type="match status" value="2"/>
</dbReference>
<protein>
    <submittedName>
        <fullName evidence="5">Transporter substrate-binding domain-containing protein</fullName>
    </submittedName>
</protein>
<reference evidence="5" key="1">
    <citation type="submission" date="2020-10" db="EMBL/GenBank/DDBJ databases">
        <authorList>
            <person name="Gilroy R."/>
        </authorList>
    </citation>
    <scope>NUCLEOTIDE SEQUENCE</scope>
    <source>
        <strain evidence="5">10532</strain>
    </source>
</reference>
<keyword evidence="3 4" id="KW-0732">Signal</keyword>
<dbReference type="EMBL" id="JADIMM010000118">
    <property type="protein sequence ID" value="MBO8458673.1"/>
    <property type="molecule type" value="Genomic_DNA"/>
</dbReference>